<evidence type="ECO:0000313" key="1">
    <source>
        <dbReference type="EMBL" id="PXF55868.1"/>
    </source>
</evidence>
<gene>
    <name evidence="1" type="ORF">C4B59_17325</name>
</gene>
<sequence length="278" mass="30294">MRCKFILIGIAAMMVMVAGAGYVSAAVTVEGLTQLTTDSAKDGNPVWSPTGDEIVFWRNADIYKVSSDGSHETQLTSNTNNEGRYKWSPDNTKIIYDKDNTNGWFDVWIMNADGSLQTDLTNNPQSLYCVWSPDGTKIAYVHGSDCDQPLDLTIMNPDGSNKQILATGQPSHGTLIAWSPDASKIAFSSGVAGSRGIRVVNADGTNLIVIASGDIMTQTQSWQTQVWSPDGLRIVYHSDEAGNYDIYTTNVNGTGKTQLTTDTSDDRHAYFSPDPTFR</sequence>
<organism evidence="1 2">
    <name type="scientific">Candidatus Methanogaster sp</name>
    <dbReference type="NCBI Taxonomy" id="3386292"/>
    <lineage>
        <taxon>Archaea</taxon>
        <taxon>Methanobacteriati</taxon>
        <taxon>Methanobacteriota</taxon>
        <taxon>Stenosarchaea group</taxon>
        <taxon>Methanomicrobia</taxon>
        <taxon>Methanosarcinales</taxon>
        <taxon>ANME-2 cluster</taxon>
        <taxon>Candidatus Methanogasteraceae</taxon>
        <taxon>Candidatus Methanogaster</taxon>
    </lineage>
</organism>
<protein>
    <submittedName>
        <fullName evidence="1">Uncharacterized protein</fullName>
    </submittedName>
</protein>
<dbReference type="EMBL" id="PQXF01000121">
    <property type="protein sequence ID" value="PXF55868.1"/>
    <property type="molecule type" value="Genomic_DNA"/>
</dbReference>
<dbReference type="Proteomes" id="UP000248329">
    <property type="component" value="Unassembled WGS sequence"/>
</dbReference>
<evidence type="ECO:0000313" key="2">
    <source>
        <dbReference type="Proteomes" id="UP000248329"/>
    </source>
</evidence>
<accession>A0AC61KXS0</accession>
<comment type="caution">
    <text evidence="1">The sequence shown here is derived from an EMBL/GenBank/DDBJ whole genome shotgun (WGS) entry which is preliminary data.</text>
</comment>
<name>A0AC61KXS0_9EURY</name>
<reference evidence="1" key="1">
    <citation type="submission" date="2018-01" db="EMBL/GenBank/DDBJ databases">
        <authorList>
            <person name="Krukenberg V."/>
        </authorList>
    </citation>
    <scope>NUCLEOTIDE SEQUENCE</scope>
    <source>
        <strain evidence="1">E20ANME2</strain>
    </source>
</reference>
<proteinExistence type="predicted"/>